<dbReference type="EMBL" id="QGKW02002228">
    <property type="protein sequence ID" value="KAF2538044.1"/>
    <property type="molecule type" value="Genomic_DNA"/>
</dbReference>
<evidence type="ECO:0000313" key="1">
    <source>
        <dbReference type="EMBL" id="KAF2538044.1"/>
    </source>
</evidence>
<dbReference type="AlphaFoldDB" id="A0A8S9FY78"/>
<protein>
    <submittedName>
        <fullName evidence="1">Uncharacterized protein</fullName>
    </submittedName>
</protein>
<accession>A0A8S9FY78</accession>
<gene>
    <name evidence="1" type="ORF">F2Q68_00020262</name>
</gene>
<reference evidence="1" key="1">
    <citation type="submission" date="2019-12" db="EMBL/GenBank/DDBJ databases">
        <title>Genome sequencing and annotation of Brassica cretica.</title>
        <authorList>
            <person name="Studholme D.J."/>
            <person name="Sarris P.F."/>
        </authorList>
    </citation>
    <scope>NUCLEOTIDE SEQUENCE</scope>
    <source>
        <strain evidence="1">PFS-001/15</strain>
        <tissue evidence="1">Leaf</tissue>
    </source>
</reference>
<dbReference type="Proteomes" id="UP000712281">
    <property type="component" value="Unassembled WGS sequence"/>
</dbReference>
<name>A0A8S9FY78_BRACR</name>
<organism evidence="1 2">
    <name type="scientific">Brassica cretica</name>
    <name type="common">Mustard</name>
    <dbReference type="NCBI Taxonomy" id="69181"/>
    <lineage>
        <taxon>Eukaryota</taxon>
        <taxon>Viridiplantae</taxon>
        <taxon>Streptophyta</taxon>
        <taxon>Embryophyta</taxon>
        <taxon>Tracheophyta</taxon>
        <taxon>Spermatophyta</taxon>
        <taxon>Magnoliopsida</taxon>
        <taxon>eudicotyledons</taxon>
        <taxon>Gunneridae</taxon>
        <taxon>Pentapetalae</taxon>
        <taxon>rosids</taxon>
        <taxon>malvids</taxon>
        <taxon>Brassicales</taxon>
        <taxon>Brassicaceae</taxon>
        <taxon>Brassiceae</taxon>
        <taxon>Brassica</taxon>
    </lineage>
</organism>
<evidence type="ECO:0000313" key="2">
    <source>
        <dbReference type="Proteomes" id="UP000712281"/>
    </source>
</evidence>
<sequence>MFDSSKLRRIRDAVPLATVLLLLPPLHRSFRYSRLLTLLAGLQNKNVASWPLPPKANRVYSSWGVEVLRFLGAPVPSQPGPRGQSLSGSVSAPLRKAICAGGR</sequence>
<proteinExistence type="predicted"/>
<comment type="caution">
    <text evidence="1">The sequence shown here is derived from an EMBL/GenBank/DDBJ whole genome shotgun (WGS) entry which is preliminary data.</text>
</comment>